<dbReference type="Gene3D" id="1.50.10.10">
    <property type="match status" value="1"/>
</dbReference>
<reference evidence="8 9" key="1">
    <citation type="journal article" date="2019" name="Gut">
        <title>Antibiotics-induced monodominance of a novel gut bacterial order.</title>
        <authorList>
            <person name="Hildebrand F."/>
            <person name="Moitinho-Silva L."/>
            <person name="Blasche S."/>
            <person name="Jahn M.T."/>
            <person name="Gossmann T.I."/>
            <person name="Heuerta-Cepas J."/>
            <person name="Hercog R."/>
            <person name="Luetge M."/>
            <person name="Bahram M."/>
            <person name="Pryszlak A."/>
            <person name="Alves R.J."/>
            <person name="Waszak S.M."/>
            <person name="Zhu A."/>
            <person name="Ye L."/>
            <person name="Costea P.I."/>
            <person name="Aalvink S."/>
            <person name="Belzer C."/>
            <person name="Forslund S.K."/>
            <person name="Sunagawa S."/>
            <person name="Hentschel U."/>
            <person name="Merten C."/>
            <person name="Patil K.R."/>
            <person name="Benes V."/>
            <person name="Bork P."/>
        </authorList>
    </citation>
    <scope>NUCLEOTIDE SEQUENCE [LARGE SCALE GENOMIC DNA]</scope>
    <source>
        <strain evidence="8 9">HDS1380</strain>
    </source>
</reference>
<feature type="domain" description="Alpha-L-rhamnosidase six-hairpin glycosidase" evidence="6">
    <location>
        <begin position="407"/>
        <end position="749"/>
    </location>
</feature>
<dbReference type="InterPro" id="IPR013783">
    <property type="entry name" value="Ig-like_fold"/>
</dbReference>
<keyword evidence="3" id="KW-0378">Hydrolase</keyword>
<dbReference type="GO" id="GO:0030596">
    <property type="term" value="F:alpha-L-rhamnosidase activity"/>
    <property type="evidence" value="ECO:0007669"/>
    <property type="project" value="UniProtKB-EC"/>
</dbReference>
<name>A0A4V1QVB2_9FIRM</name>
<dbReference type="InterPro" id="IPR008902">
    <property type="entry name" value="Rhamnosid_concanavalin"/>
</dbReference>
<dbReference type="GO" id="GO:0005975">
    <property type="term" value="P:carbohydrate metabolic process"/>
    <property type="evidence" value="ECO:0007669"/>
    <property type="project" value="InterPro"/>
</dbReference>
<evidence type="ECO:0000256" key="1">
    <source>
        <dbReference type="ARBA" id="ARBA00001445"/>
    </source>
</evidence>
<dbReference type="AlphaFoldDB" id="A0A4V1QVB2"/>
<sequence>MLKIQHFTVEHRIEPLGLDEERPAFSYRLESDRRNVVQKKMRLVVRQGENTVWDTGMTESGETLYHIYAGAPLAPCTRYDVKVHAEDNHGDTASAETCFETGLMPRISPVKAQFVTHGFEEENLCPVLCKRFSCGKKVRGARLYASALGMYDLMLNGERVGDLYFTPYWTSYRYALEYQTYDVTALLREHNELEMTLADGWYKGELTWLRKKNLYGDRLAGWLELHVCYEDGTTEKIVTDETWQSRQSSIISSLYDGECQNFCAEKGETRPARVYAHDTGILVSQLNEPVRRREILKVKEILKSPQGETILDFGQNLTGRVEFRARGKKGQKVVLRFAEVLDRYGNLYTDNLRTAKATDTFILSGKEQTYAPRFTFHGFRYCEVQGADGLTLEDFRAVAMYSDMARSGRLETSDEDMNKLYENQFWSNRGNFLDLPTDCPQRDERLGWTADAMIYCRTACTNFNAYLFFRKWLKDVAHEQSTEYGVPHIVPNPLEQTDSAAAAWSDAAAVIPWVLYRVYGDRRILEEQFGSMRGWVDYVAAHADRDGLWKSNFQFGDWLALDMDEFSDRTGSTDKYFLANAFYLNSARIVCDAAHVLGRADDEKKYRALYENLLSAMQREYITATGRMVSETQTAYVIALCFDIVPENFRQAFVERLSADIKRRGHFMTGFLGTPFICFALTDNGRQSLTDLILRRDKYPSWLYPIRHGATTMWERWNSRLENGDFNPGDMNSFNHCAYGSVAEWLYRRLAGIEEIEPGYRKIRICPVYSAGYYDYSRGTVTASDEVSPVYMEGIDRVKGTYESVYGEISAETDYKEGVLRVKIPPNTTALVVTPDGKEHEVGSGSYVFTFGSLR</sequence>
<dbReference type="SUPFAM" id="SSF48208">
    <property type="entry name" value="Six-hairpin glycosidases"/>
    <property type="match status" value="1"/>
</dbReference>
<dbReference type="Pfam" id="PF08531">
    <property type="entry name" value="Bac_rhamnosid_N"/>
    <property type="match status" value="1"/>
</dbReference>
<dbReference type="Gene3D" id="2.60.120.260">
    <property type="entry name" value="Galactose-binding domain-like"/>
    <property type="match status" value="2"/>
</dbReference>
<evidence type="ECO:0000313" key="9">
    <source>
        <dbReference type="Proteomes" id="UP000291269"/>
    </source>
</evidence>
<dbReference type="Proteomes" id="UP000291269">
    <property type="component" value="Unassembled WGS sequence"/>
</dbReference>
<evidence type="ECO:0000256" key="3">
    <source>
        <dbReference type="ARBA" id="ARBA00022801"/>
    </source>
</evidence>
<dbReference type="InterPro" id="IPR012341">
    <property type="entry name" value="6hp_glycosidase-like_sf"/>
</dbReference>
<dbReference type="PANTHER" id="PTHR33307:SF6">
    <property type="entry name" value="ALPHA-RHAMNOSIDASE (EUROFUNG)-RELATED"/>
    <property type="match status" value="1"/>
</dbReference>
<evidence type="ECO:0000313" key="8">
    <source>
        <dbReference type="EMBL" id="RXZ62046.1"/>
    </source>
</evidence>
<dbReference type="PANTHER" id="PTHR33307">
    <property type="entry name" value="ALPHA-RHAMNOSIDASE (EUROFUNG)"/>
    <property type="match status" value="1"/>
</dbReference>
<evidence type="ECO:0000259" key="6">
    <source>
        <dbReference type="Pfam" id="PF17389"/>
    </source>
</evidence>
<proteinExistence type="predicted"/>
<evidence type="ECO:0000259" key="7">
    <source>
        <dbReference type="Pfam" id="PF17390"/>
    </source>
</evidence>
<dbReference type="EMBL" id="SDOZ01000002">
    <property type="protein sequence ID" value="RXZ62046.1"/>
    <property type="molecule type" value="Genomic_DNA"/>
</dbReference>
<organism evidence="8 9">
    <name type="scientific">Candidatus Borkfalkia ceftriaxoniphila</name>
    <dbReference type="NCBI Taxonomy" id="2508949"/>
    <lineage>
        <taxon>Bacteria</taxon>
        <taxon>Bacillati</taxon>
        <taxon>Bacillota</taxon>
        <taxon>Clostridia</taxon>
        <taxon>Christensenellales</taxon>
        <taxon>Christensenellaceae</taxon>
        <taxon>Candidatus Borkfalkia</taxon>
    </lineage>
</organism>
<comment type="caution">
    <text evidence="8">The sequence shown here is derived from an EMBL/GenBank/DDBJ whole genome shotgun (WGS) entry which is preliminary data.</text>
</comment>
<comment type="catalytic activity">
    <reaction evidence="1">
        <text>Hydrolysis of terminal non-reducing alpha-L-rhamnose residues in alpha-L-rhamnosides.</text>
        <dbReference type="EC" id="3.2.1.40"/>
    </reaction>
</comment>
<feature type="domain" description="Alpha-L-rhamnosidase concanavalin-like" evidence="4">
    <location>
        <begin position="303"/>
        <end position="401"/>
    </location>
</feature>
<evidence type="ECO:0000259" key="5">
    <source>
        <dbReference type="Pfam" id="PF08531"/>
    </source>
</evidence>
<evidence type="ECO:0000256" key="2">
    <source>
        <dbReference type="ARBA" id="ARBA00012652"/>
    </source>
</evidence>
<dbReference type="InterPro" id="IPR016007">
    <property type="entry name" value="Alpha_rhamnosid"/>
</dbReference>
<dbReference type="Pfam" id="PF17390">
    <property type="entry name" value="Bac_rhamnosid_C"/>
    <property type="match status" value="1"/>
</dbReference>
<dbReference type="OrthoDB" id="9761045at2"/>
<dbReference type="EC" id="3.2.1.40" evidence="2"/>
<dbReference type="InterPro" id="IPR013737">
    <property type="entry name" value="Bac_rhamnosid_N"/>
</dbReference>
<dbReference type="InterPro" id="IPR035398">
    <property type="entry name" value="Bac_rhamnosid_C"/>
</dbReference>
<dbReference type="Pfam" id="PF25788">
    <property type="entry name" value="Ig_Rha78A_N"/>
    <property type="match status" value="1"/>
</dbReference>
<protein>
    <recommendedName>
        <fullName evidence="2">alpha-L-rhamnosidase</fullName>
        <ecNumber evidence="2">3.2.1.40</ecNumber>
    </recommendedName>
</protein>
<dbReference type="Pfam" id="PF05592">
    <property type="entry name" value="Bac_rhamnosid"/>
    <property type="match status" value="1"/>
</dbReference>
<feature type="domain" description="Bacterial alpha-L-rhamnosidase N-terminal" evidence="5">
    <location>
        <begin position="136"/>
        <end position="293"/>
    </location>
</feature>
<accession>A0A4V1QVB2</accession>
<keyword evidence="9" id="KW-1185">Reference proteome</keyword>
<dbReference type="RefSeq" id="WP_129225350.1">
    <property type="nucleotide sequence ID" value="NZ_SDOZ01000002.1"/>
</dbReference>
<dbReference type="InterPro" id="IPR008928">
    <property type="entry name" value="6-hairpin_glycosidase_sf"/>
</dbReference>
<dbReference type="Gene3D" id="2.60.40.10">
    <property type="entry name" value="Immunoglobulins"/>
    <property type="match status" value="1"/>
</dbReference>
<dbReference type="Pfam" id="PF17389">
    <property type="entry name" value="Bac_rhamnosid6H"/>
    <property type="match status" value="1"/>
</dbReference>
<feature type="domain" description="Alpha-L-rhamnosidase C-terminal" evidence="7">
    <location>
        <begin position="752"/>
        <end position="845"/>
    </location>
</feature>
<dbReference type="InterPro" id="IPR035396">
    <property type="entry name" value="Bac_rhamnosid6H"/>
</dbReference>
<gene>
    <name evidence="8" type="ORF">ESZ91_06550</name>
</gene>
<dbReference type="Gene3D" id="2.60.420.10">
    <property type="entry name" value="Maltose phosphorylase, domain 3"/>
    <property type="match status" value="1"/>
</dbReference>
<dbReference type="PIRSF" id="PIRSF010631">
    <property type="entry name" value="A-rhamnsds"/>
    <property type="match status" value="1"/>
</dbReference>
<evidence type="ECO:0000259" key="4">
    <source>
        <dbReference type="Pfam" id="PF05592"/>
    </source>
</evidence>